<dbReference type="InParanoid" id="E5A262"/>
<dbReference type="GO" id="GO:0031965">
    <property type="term" value="C:nuclear membrane"/>
    <property type="evidence" value="ECO:0007669"/>
    <property type="project" value="UniProtKB-UniRule"/>
</dbReference>
<dbReference type="GO" id="GO:0017056">
    <property type="term" value="F:structural constituent of nuclear pore"/>
    <property type="evidence" value="ECO:0007669"/>
    <property type="project" value="TreeGrafter"/>
</dbReference>
<dbReference type="VEuPathDB" id="FungiDB:LEMA_P093480.1"/>
<feature type="compositionally biased region" description="Acidic residues" evidence="10">
    <location>
        <begin position="134"/>
        <end position="157"/>
    </location>
</feature>
<dbReference type="AlphaFoldDB" id="E5A262"/>
<dbReference type="GO" id="GO:0006406">
    <property type="term" value="P:mRNA export from nucleus"/>
    <property type="evidence" value="ECO:0007669"/>
    <property type="project" value="TreeGrafter"/>
</dbReference>
<comment type="function">
    <text evidence="9">Functions as a component of the nuclear pore complex (NPC).</text>
</comment>
<evidence type="ECO:0000256" key="1">
    <source>
        <dbReference type="ARBA" id="ARBA00004567"/>
    </source>
</evidence>
<keyword evidence="7 9" id="KW-0906">Nuclear pore complex</keyword>
<dbReference type="InterPro" id="IPR011502">
    <property type="entry name" value="Nucleoporin_Nup85"/>
</dbReference>
<dbReference type="GO" id="GO:0045893">
    <property type="term" value="P:positive regulation of DNA-templated transcription"/>
    <property type="evidence" value="ECO:0007669"/>
    <property type="project" value="TreeGrafter"/>
</dbReference>
<dbReference type="OrthoDB" id="5422384at2759"/>
<evidence type="ECO:0000256" key="6">
    <source>
        <dbReference type="ARBA" id="ARBA00023010"/>
    </source>
</evidence>
<evidence type="ECO:0000256" key="3">
    <source>
        <dbReference type="ARBA" id="ARBA00022448"/>
    </source>
</evidence>
<dbReference type="eggNOG" id="ENOG502SIA5">
    <property type="taxonomic scope" value="Eukaryota"/>
</dbReference>
<dbReference type="GO" id="GO:0031080">
    <property type="term" value="C:nuclear pore outer ring"/>
    <property type="evidence" value="ECO:0007669"/>
    <property type="project" value="TreeGrafter"/>
</dbReference>
<evidence type="ECO:0000256" key="7">
    <source>
        <dbReference type="ARBA" id="ARBA00023132"/>
    </source>
</evidence>
<name>E5A262_LEPMJ</name>
<gene>
    <name evidence="11" type="ORF">LEMA_P093480.1</name>
</gene>
<dbReference type="EMBL" id="FP929132">
    <property type="protein sequence ID" value="CBX97939.1"/>
    <property type="molecule type" value="Genomic_DNA"/>
</dbReference>
<evidence type="ECO:0000256" key="8">
    <source>
        <dbReference type="ARBA" id="ARBA00023242"/>
    </source>
</evidence>
<dbReference type="PANTHER" id="PTHR13373">
    <property type="entry name" value="FROUNT PROTEIN-RELATED"/>
    <property type="match status" value="1"/>
</dbReference>
<dbReference type="PANTHER" id="PTHR13373:SF21">
    <property type="entry name" value="NUCLEAR PORE COMPLEX PROTEIN NUP85"/>
    <property type="match status" value="1"/>
</dbReference>
<keyword evidence="6 9" id="KW-0811">Translocation</keyword>
<dbReference type="Pfam" id="PF07575">
    <property type="entry name" value="Nucleopor_Nup85"/>
    <property type="match status" value="2"/>
</dbReference>
<evidence type="ECO:0000256" key="5">
    <source>
        <dbReference type="ARBA" id="ARBA00022927"/>
    </source>
</evidence>
<dbReference type="Proteomes" id="UP000002668">
    <property type="component" value="Genome"/>
</dbReference>
<protein>
    <recommendedName>
        <fullName evidence="9">Nuclear pore complex protein Nup85</fullName>
    </recommendedName>
</protein>
<dbReference type="STRING" id="985895.E5A262"/>
<dbReference type="GeneID" id="13281520"/>
<keyword evidence="9" id="KW-0472">Membrane</keyword>
<accession>E5A262</accession>
<comment type="subunit">
    <text evidence="9">Component of the nuclear pore complex (NPC).</text>
</comment>
<keyword evidence="3 9" id="KW-0813">Transport</keyword>
<evidence type="ECO:0000256" key="4">
    <source>
        <dbReference type="ARBA" id="ARBA00022816"/>
    </source>
</evidence>
<reference evidence="12" key="1">
    <citation type="journal article" date="2011" name="Nat. Commun.">
        <title>Effector diversification within compartments of the Leptosphaeria maculans genome affected by Repeat-Induced Point mutations.</title>
        <authorList>
            <person name="Rouxel T."/>
            <person name="Grandaubert J."/>
            <person name="Hane J.K."/>
            <person name="Hoede C."/>
            <person name="van de Wouw A.P."/>
            <person name="Couloux A."/>
            <person name="Dominguez V."/>
            <person name="Anthouard V."/>
            <person name="Bally P."/>
            <person name="Bourras S."/>
            <person name="Cozijnsen A.J."/>
            <person name="Ciuffetti L.M."/>
            <person name="Degrave A."/>
            <person name="Dilmaghani A."/>
            <person name="Duret L."/>
            <person name="Fudal I."/>
            <person name="Goodwin S.B."/>
            <person name="Gout L."/>
            <person name="Glaser N."/>
            <person name="Linglin J."/>
            <person name="Kema G.H.J."/>
            <person name="Lapalu N."/>
            <person name="Lawrence C.B."/>
            <person name="May K."/>
            <person name="Meyer M."/>
            <person name="Ollivier B."/>
            <person name="Poulain J."/>
            <person name="Schoch C.L."/>
            <person name="Simon A."/>
            <person name="Spatafora J.W."/>
            <person name="Stachowiak A."/>
            <person name="Turgeon B.G."/>
            <person name="Tyler B.M."/>
            <person name="Vincent D."/>
            <person name="Weissenbach J."/>
            <person name="Amselem J."/>
            <person name="Quesneville H."/>
            <person name="Oliver R.P."/>
            <person name="Wincker P."/>
            <person name="Balesdent M.-H."/>
            <person name="Howlett B.J."/>
        </authorList>
    </citation>
    <scope>NUCLEOTIDE SEQUENCE [LARGE SCALE GENOMIC DNA]</scope>
    <source>
        <strain evidence="12">JN3 / isolate v23.1.3 / race Av1-4-5-6-7-8</strain>
    </source>
</reference>
<keyword evidence="5 9" id="KW-0653">Protein transport</keyword>
<dbReference type="OMA" id="YKPSPAC"/>
<comment type="similarity">
    <text evidence="2 9">Belongs to the nucleoporin Nup85 family.</text>
</comment>
<evidence type="ECO:0000256" key="9">
    <source>
        <dbReference type="RuleBase" id="RU365073"/>
    </source>
</evidence>
<feature type="region of interest" description="Disordered" evidence="10">
    <location>
        <begin position="971"/>
        <end position="990"/>
    </location>
</feature>
<organism evidence="12">
    <name type="scientific">Leptosphaeria maculans (strain JN3 / isolate v23.1.3 / race Av1-4-5-6-7-8)</name>
    <name type="common">Blackleg fungus</name>
    <name type="synonym">Phoma lingam</name>
    <dbReference type="NCBI Taxonomy" id="985895"/>
    <lineage>
        <taxon>Eukaryota</taxon>
        <taxon>Fungi</taxon>
        <taxon>Dikarya</taxon>
        <taxon>Ascomycota</taxon>
        <taxon>Pezizomycotina</taxon>
        <taxon>Dothideomycetes</taxon>
        <taxon>Pleosporomycetidae</taxon>
        <taxon>Pleosporales</taxon>
        <taxon>Pleosporineae</taxon>
        <taxon>Leptosphaeriaceae</taxon>
        <taxon>Plenodomus</taxon>
        <taxon>Plenodomus lingam/Leptosphaeria maculans species complex</taxon>
    </lineage>
</organism>
<proteinExistence type="inferred from homology"/>
<feature type="region of interest" description="Disordered" evidence="10">
    <location>
        <begin position="1"/>
        <end position="189"/>
    </location>
</feature>
<feature type="compositionally biased region" description="Polar residues" evidence="10">
    <location>
        <begin position="167"/>
        <end position="183"/>
    </location>
</feature>
<sequence length="1067" mass="116754">MFRFNNPEPPSTPGRQRREGHNGPSTTPAGPPPDRSMLASPTHALPPPKRNTLFDPSARPTFDKPISYGFDNSFFASSPPKQDYLEGIGFGSIGTSSTGRPSVPRGRPTSGNSMAAGAGSFQVPEPSSDRDAEGESDDDEEYDDDMDDEDEYEDEEEQHASPRRPKTQNSFSQSVISRASTNDMEPGPTLVRAGVKQKKFDFVALAKSQTSSNDRATLQDTDHAILETERLLEKVHDSIHSGSAETRAEVLSASVRDLVALWHASASKASKTDPSSSSQSGAISGLTHASRLADLWLSIHHPPPLTHTPRKSALSLVPSRSESKQYTPIPKVMLDWLNSTCSGMSEVEVVLKAHGYSKHPSFWEAVHVTVVRGYFAETLKLLQGADLEVAESAQQDGLGHTGYTGAHLRYANDAMRAAIDLIHECPAVANGDWDVKGHDWSIFRQRVHQAYNGLEEMAEGESASRHAVSQPFQASHFGISQTQASFQLSVASRKVESKVPWTVYENLRKLYQLLLGNEEEILAISADWIEAALALSIWWNGEEEEEPVQGSLAASRRSIMRQHRVRSVDVTPVKAYCQRLSASLAAVTASCDDDFGVNVVDRFEIGLAAILDDEPEAVLQIIRSWSLTMASAVAEIANDGGWFTRANGLMEQFDQSDLMVLSYNELQPRRISKDDLQISYANMLASKGQLTGEDGQTSREGWEIAIQVLGRLDDSITASDRIERILNELPLESADRVDKITKLCHSMSLEQHALTIAQKYADHLRTNTHSYGDTLLYYARAHDAPHVQEVLRVLVAHCLVKSAAYPPVDELDDSLSSLISSPKQTLTKLANFDPEAASLLSNHLSGYATIRKFYELRDEEVLCKAGEKPAHRPMARKRAAANALMVIIASAASSIKGGLYDPEVETVVQVDVLLPLLGEALVFIDQPKRTLTLPHMYTLLAAIEDLDTAPSMIRAQCEEVLSTTLAAAYSSSSDSDSSPHNYRHNEQQHPASNLSSTYSLIGSTDFSAPNSTHASAVLVHGGGIRDAKRGWDWRRGVKRGVGGSRVLALLRLGLAREIARAFAEGDV</sequence>
<dbReference type="GO" id="GO:0006606">
    <property type="term" value="P:protein import into nucleus"/>
    <property type="evidence" value="ECO:0007669"/>
    <property type="project" value="TreeGrafter"/>
</dbReference>
<comment type="subcellular location">
    <subcellularLocation>
        <location evidence="1 9">Nucleus</location>
        <location evidence="1 9">Nuclear pore complex</location>
    </subcellularLocation>
</comment>
<keyword evidence="8 9" id="KW-0539">Nucleus</keyword>
<evidence type="ECO:0000256" key="2">
    <source>
        <dbReference type="ARBA" id="ARBA00005573"/>
    </source>
</evidence>
<evidence type="ECO:0000256" key="10">
    <source>
        <dbReference type="SAM" id="MobiDB-lite"/>
    </source>
</evidence>
<keyword evidence="12" id="KW-1185">Reference proteome</keyword>
<evidence type="ECO:0000313" key="11">
    <source>
        <dbReference type="EMBL" id="CBX97939.1"/>
    </source>
</evidence>
<dbReference type="HOGENOM" id="CLU_002336_0_0_1"/>
<evidence type="ECO:0000313" key="12">
    <source>
        <dbReference type="Proteomes" id="UP000002668"/>
    </source>
</evidence>
<keyword evidence="4 9" id="KW-0509">mRNA transport</keyword>